<feature type="binding site" evidence="3">
    <location>
        <position position="458"/>
    </location>
    <ligand>
        <name>a divalent metal cation</name>
        <dbReference type="ChEBI" id="CHEBI:60240"/>
        <label>1</label>
    </ligand>
</feature>
<accession>A0ABD0KN00</accession>
<organism evidence="4 5">
    <name type="scientific">Batillaria attramentaria</name>
    <dbReference type="NCBI Taxonomy" id="370345"/>
    <lineage>
        <taxon>Eukaryota</taxon>
        <taxon>Metazoa</taxon>
        <taxon>Spiralia</taxon>
        <taxon>Lophotrochozoa</taxon>
        <taxon>Mollusca</taxon>
        <taxon>Gastropoda</taxon>
        <taxon>Caenogastropoda</taxon>
        <taxon>Sorbeoconcha</taxon>
        <taxon>Cerithioidea</taxon>
        <taxon>Batillariidae</taxon>
        <taxon>Batillaria</taxon>
    </lineage>
</organism>
<evidence type="ECO:0000256" key="3">
    <source>
        <dbReference type="PIRSR" id="PIRSR602678-1"/>
    </source>
</evidence>
<dbReference type="Pfam" id="PF01784">
    <property type="entry name" value="DUF34_NIF3"/>
    <property type="match status" value="1"/>
</dbReference>
<dbReference type="InterPro" id="IPR036069">
    <property type="entry name" value="DUF34/NIF3_sf"/>
</dbReference>
<dbReference type="Proteomes" id="UP001519460">
    <property type="component" value="Unassembled WGS sequence"/>
</dbReference>
<dbReference type="Gene3D" id="3.40.1390.30">
    <property type="entry name" value="NIF3 (NGG1p interacting factor 3)-like"/>
    <property type="match status" value="2"/>
</dbReference>
<dbReference type="NCBIfam" id="TIGR00486">
    <property type="entry name" value="YbgI_SA1388"/>
    <property type="match status" value="1"/>
</dbReference>
<reference evidence="4 5" key="1">
    <citation type="journal article" date="2023" name="Sci. Data">
        <title>Genome assembly of the Korean intertidal mud-creeper Batillaria attramentaria.</title>
        <authorList>
            <person name="Patra A.K."/>
            <person name="Ho P.T."/>
            <person name="Jun S."/>
            <person name="Lee S.J."/>
            <person name="Kim Y."/>
            <person name="Won Y.J."/>
        </authorList>
    </citation>
    <scope>NUCLEOTIDE SEQUENCE [LARGE SCALE GENOMIC DNA]</scope>
    <source>
        <strain evidence="4">Wonlab-2016</strain>
    </source>
</reference>
<dbReference type="PANTHER" id="PTHR13799">
    <property type="entry name" value="NGG1 INTERACTING FACTOR 3"/>
    <property type="match status" value="1"/>
</dbReference>
<dbReference type="SUPFAM" id="SSF102705">
    <property type="entry name" value="NIF3 (NGG1p interacting factor 3)-like"/>
    <property type="match status" value="1"/>
</dbReference>
<name>A0ABD0KN00_9CAEN</name>
<evidence type="ECO:0000256" key="2">
    <source>
        <dbReference type="ARBA" id="ARBA00019069"/>
    </source>
</evidence>
<gene>
    <name evidence="4" type="ORF">BaRGS_00020552</name>
</gene>
<dbReference type="FunFam" id="3.40.1390.30:FF:000001">
    <property type="entry name" value="GTP cyclohydrolase 1 type 2"/>
    <property type="match status" value="1"/>
</dbReference>
<proteinExistence type="inferred from homology"/>
<dbReference type="EMBL" id="JACVVK020000153">
    <property type="protein sequence ID" value="KAK7488245.1"/>
    <property type="molecule type" value="Genomic_DNA"/>
</dbReference>
<dbReference type="PANTHER" id="PTHR13799:SF13">
    <property type="entry name" value="NIF3-LIKE PROTEIN 1"/>
    <property type="match status" value="1"/>
</dbReference>
<keyword evidence="5" id="KW-1185">Reference proteome</keyword>
<feature type="binding site" evidence="3">
    <location>
        <position position="252"/>
    </location>
    <ligand>
        <name>a divalent metal cation</name>
        <dbReference type="ChEBI" id="CHEBI:60240"/>
        <label>1</label>
    </ligand>
</feature>
<dbReference type="InterPro" id="IPR002678">
    <property type="entry name" value="DUF34/NIF3"/>
</dbReference>
<sequence>MLQFVSLAKPVGLATGFSSRFQLLKTVCYSLHSVSRALCSYGLLEKSCLKCHARLLKRFTAGACRTAQELTVCGDYTSAGSFSKKPLLQKVRETGRGHPFYGQFRRFQGFQASSAQGACPQDTLRANSPLQTSTHHRQRCSTVQETGSMELQEVVAVLKEIASPSLAGSWDNVGLLVEPSPPHQVRKILLTNDLTPPVMEEAVDEKVNMIVSYHPPIFAPLKRITQNSWKERIVGKCLENRIAMFSPHTSWDAAADGVNDWLIRACGDVTDLKPLEQTEAYRNGHTKKLSFITSSTEVEKVTVPLQGIPGVEILRETLSRGNAGDADMMKLSLTCAASTVATILNELQKGRTNIASLECSDMAKLPSLGFGMGRVGQLNPPVAIETVVSNIKKHLGLQHVQLARTEGKAQISTVAVCAGSGSSVLRGVTADLYLTGEMSHHEILDAVYRGTHVIVCNHSNTERGFLQVMQSRLSGLLGGKVEVVVSQIDRDPLTVV</sequence>
<evidence type="ECO:0000256" key="1">
    <source>
        <dbReference type="ARBA" id="ARBA00006964"/>
    </source>
</evidence>
<evidence type="ECO:0000313" key="4">
    <source>
        <dbReference type="EMBL" id="KAK7488245.1"/>
    </source>
</evidence>
<comment type="similarity">
    <text evidence="1">Belongs to the GTP cyclohydrolase I type 2/NIF3 family.</text>
</comment>
<protein>
    <recommendedName>
        <fullName evidence="2">NIF3-like protein 1</fullName>
    </recommendedName>
</protein>
<evidence type="ECO:0000313" key="5">
    <source>
        <dbReference type="Proteomes" id="UP001519460"/>
    </source>
</evidence>
<comment type="caution">
    <text evidence="4">The sequence shown here is derived from an EMBL/GenBank/DDBJ whole genome shotgun (WGS) entry which is preliminary data.</text>
</comment>
<feature type="binding site" evidence="3">
    <location>
        <position position="462"/>
    </location>
    <ligand>
        <name>a divalent metal cation</name>
        <dbReference type="ChEBI" id="CHEBI:60240"/>
        <label>1</label>
    </ligand>
</feature>
<feature type="binding site" evidence="3">
    <location>
        <position position="214"/>
    </location>
    <ligand>
        <name>a divalent metal cation</name>
        <dbReference type="ChEBI" id="CHEBI:60240"/>
        <label>1</label>
    </ligand>
</feature>
<keyword evidence="3" id="KW-0479">Metal-binding</keyword>
<dbReference type="AlphaFoldDB" id="A0ABD0KN00"/>